<reference evidence="1 2" key="1">
    <citation type="submission" date="2016-07" db="EMBL/GenBank/DDBJ databases">
        <title>Pervasive Adenine N6-methylation of Active Genes in Fungi.</title>
        <authorList>
            <consortium name="DOE Joint Genome Institute"/>
            <person name="Mondo S.J."/>
            <person name="Dannebaum R.O."/>
            <person name="Kuo R.C."/>
            <person name="Labutti K."/>
            <person name="Haridas S."/>
            <person name="Kuo A."/>
            <person name="Salamov A."/>
            <person name="Ahrendt S.R."/>
            <person name="Lipzen A."/>
            <person name="Sullivan W."/>
            <person name="Andreopoulos W.B."/>
            <person name="Clum A."/>
            <person name="Lindquist E."/>
            <person name="Daum C."/>
            <person name="Ramamoorthy G.K."/>
            <person name="Gryganskyi A."/>
            <person name="Culley D."/>
            <person name="Magnuson J.K."/>
            <person name="James T.Y."/>
            <person name="O'Malley M.A."/>
            <person name="Stajich J.E."/>
            <person name="Spatafora J.W."/>
            <person name="Visel A."/>
            <person name="Grigoriev I.V."/>
        </authorList>
    </citation>
    <scope>NUCLEOTIDE SEQUENCE [LARGE SCALE GENOMIC DNA]</scope>
    <source>
        <strain evidence="1 2">PL171</strain>
    </source>
</reference>
<accession>A0A1Y2H423</accession>
<dbReference type="Proteomes" id="UP000193411">
    <property type="component" value="Unassembled WGS sequence"/>
</dbReference>
<comment type="caution">
    <text evidence="1">The sequence shown here is derived from an EMBL/GenBank/DDBJ whole genome shotgun (WGS) entry which is preliminary data.</text>
</comment>
<proteinExistence type="predicted"/>
<protein>
    <submittedName>
        <fullName evidence="1">Uncharacterized protein</fullName>
    </submittedName>
</protein>
<name>A0A1Y2H423_9FUNG</name>
<sequence>MAHPAESLRRRGVKPLGSEGGLLVSLLLGHGREQTFLIAESDLECIEDMVTAIGFHLNLWSRPGPGSLVKNMIEVHLHQNPGNACRHARSTSELNGVLFLDSVIDRHLATRPHRTIPTLFPANEDIELGEGQILTDPPGNDTKPIH</sequence>
<organism evidence="1 2">
    <name type="scientific">Catenaria anguillulae PL171</name>
    <dbReference type="NCBI Taxonomy" id="765915"/>
    <lineage>
        <taxon>Eukaryota</taxon>
        <taxon>Fungi</taxon>
        <taxon>Fungi incertae sedis</taxon>
        <taxon>Blastocladiomycota</taxon>
        <taxon>Blastocladiomycetes</taxon>
        <taxon>Blastocladiales</taxon>
        <taxon>Catenariaceae</taxon>
        <taxon>Catenaria</taxon>
    </lineage>
</organism>
<evidence type="ECO:0000313" key="2">
    <source>
        <dbReference type="Proteomes" id="UP000193411"/>
    </source>
</evidence>
<evidence type="ECO:0000313" key="1">
    <source>
        <dbReference type="EMBL" id="ORZ29320.1"/>
    </source>
</evidence>
<gene>
    <name evidence="1" type="ORF">BCR44DRAFT_68805</name>
</gene>
<keyword evidence="2" id="KW-1185">Reference proteome</keyword>
<dbReference type="EMBL" id="MCFL01000232">
    <property type="protein sequence ID" value="ORZ29320.1"/>
    <property type="molecule type" value="Genomic_DNA"/>
</dbReference>
<dbReference type="AlphaFoldDB" id="A0A1Y2H423"/>